<organism evidence="2 3">
    <name type="scientific">Heterodera trifolii</name>
    <dbReference type="NCBI Taxonomy" id="157864"/>
    <lineage>
        <taxon>Eukaryota</taxon>
        <taxon>Metazoa</taxon>
        <taxon>Ecdysozoa</taxon>
        <taxon>Nematoda</taxon>
        <taxon>Chromadorea</taxon>
        <taxon>Rhabditida</taxon>
        <taxon>Tylenchina</taxon>
        <taxon>Tylenchomorpha</taxon>
        <taxon>Tylenchoidea</taxon>
        <taxon>Heteroderidae</taxon>
        <taxon>Heteroderinae</taxon>
        <taxon>Heterodera</taxon>
    </lineage>
</organism>
<feature type="region of interest" description="Disordered" evidence="1">
    <location>
        <begin position="174"/>
        <end position="206"/>
    </location>
</feature>
<dbReference type="InterPro" id="IPR008962">
    <property type="entry name" value="PapD-like_sf"/>
</dbReference>
<evidence type="ECO:0000256" key="1">
    <source>
        <dbReference type="SAM" id="MobiDB-lite"/>
    </source>
</evidence>
<dbReference type="SUPFAM" id="SSF49354">
    <property type="entry name" value="PapD-like"/>
    <property type="match status" value="1"/>
</dbReference>
<sequence>MFSTIAHQTPTKPARQQQQWRNFHQRTSQQVQRRRSSSTPPFDKLATAWVVVRLGVVTNPGTKRIGYNFKTATRRAGSAFKTTKPKRINTIPPNGTLGPKKFVYVAITCDAFKRDSEDTKGDRGVDQNAGLSRHRVQAGVVPGRRNGVLNPHFGLRQDVVDSCRQQTLQLGPKHNPRLEEARGGTEKNASIGKAQASYWRRKKADKRTIRPRIDHTRKLSSISSSMYSNSFTTTITLLFMPAMKAVWLDPSDGTCITDKGAKRVTVLNTGHEKARVTVILTARSDGKKLQPFVLLPKKRPIPNIINRFKSRLHLCWCGRVWMDNELTTEYLEKKEGAIPNGLALLKQRRKEDAVIKGVEEIDLGEDESDASVDI</sequence>
<dbReference type="Proteomes" id="UP001620626">
    <property type="component" value="Unassembled WGS sequence"/>
</dbReference>
<evidence type="ECO:0000313" key="3">
    <source>
        <dbReference type="Proteomes" id="UP001620626"/>
    </source>
</evidence>
<comment type="caution">
    <text evidence="2">The sequence shown here is derived from an EMBL/GenBank/DDBJ whole genome shotgun (WGS) entry which is preliminary data.</text>
</comment>
<accession>A0ABD2JVP6</accession>
<dbReference type="AlphaFoldDB" id="A0ABD2JVP6"/>
<proteinExistence type="predicted"/>
<name>A0ABD2JVP6_9BILA</name>
<protein>
    <recommendedName>
        <fullName evidence="4">Major sperm protein</fullName>
    </recommendedName>
</protein>
<dbReference type="InterPro" id="IPR013783">
    <property type="entry name" value="Ig-like_fold"/>
</dbReference>
<dbReference type="Gene3D" id="2.60.40.10">
    <property type="entry name" value="Immunoglobulins"/>
    <property type="match status" value="1"/>
</dbReference>
<feature type="compositionally biased region" description="Basic and acidic residues" evidence="1">
    <location>
        <begin position="176"/>
        <end position="185"/>
    </location>
</feature>
<evidence type="ECO:0008006" key="4">
    <source>
        <dbReference type="Google" id="ProtNLM"/>
    </source>
</evidence>
<evidence type="ECO:0000313" key="2">
    <source>
        <dbReference type="EMBL" id="KAL3094668.1"/>
    </source>
</evidence>
<gene>
    <name evidence="2" type="ORF">niasHT_023982</name>
</gene>
<keyword evidence="3" id="KW-1185">Reference proteome</keyword>
<dbReference type="EMBL" id="JBICBT010000893">
    <property type="protein sequence ID" value="KAL3094668.1"/>
    <property type="molecule type" value="Genomic_DNA"/>
</dbReference>
<reference evidence="2 3" key="1">
    <citation type="submission" date="2024-10" db="EMBL/GenBank/DDBJ databases">
        <authorList>
            <person name="Kim D."/>
        </authorList>
    </citation>
    <scope>NUCLEOTIDE SEQUENCE [LARGE SCALE GENOMIC DNA]</scope>
    <source>
        <strain evidence="2">BH-2024</strain>
    </source>
</reference>
<feature type="region of interest" description="Disordered" evidence="1">
    <location>
        <begin position="1"/>
        <end position="20"/>
    </location>
</feature>